<dbReference type="Pfam" id="PF13561">
    <property type="entry name" value="adh_short_C2"/>
    <property type="match status" value="1"/>
</dbReference>
<comment type="similarity">
    <text evidence="1">Belongs to the short-chain dehydrogenases/reductases (SDR) family.</text>
</comment>
<evidence type="ECO:0000313" key="4">
    <source>
        <dbReference type="EMBL" id="RSV00697.1"/>
    </source>
</evidence>
<dbReference type="KEGG" id="skr:BRX40_00585"/>
<dbReference type="PANTHER" id="PTHR42760:SF133">
    <property type="entry name" value="3-OXOACYL-[ACYL-CARRIER-PROTEIN] REDUCTASE"/>
    <property type="match status" value="1"/>
</dbReference>
<dbReference type="Gene3D" id="3.40.50.720">
    <property type="entry name" value="NAD(P)-binding Rossmann-like Domain"/>
    <property type="match status" value="1"/>
</dbReference>
<dbReference type="PROSITE" id="PS00061">
    <property type="entry name" value="ADH_SHORT"/>
    <property type="match status" value="1"/>
</dbReference>
<dbReference type="InterPro" id="IPR002347">
    <property type="entry name" value="SDR_fam"/>
</dbReference>
<dbReference type="InterPro" id="IPR020904">
    <property type="entry name" value="Sc_DH/Rdtase_CS"/>
</dbReference>
<dbReference type="PRINTS" id="PR00080">
    <property type="entry name" value="SDRFAMILY"/>
</dbReference>
<dbReference type="InterPro" id="IPR036291">
    <property type="entry name" value="NAD(P)-bd_dom_sf"/>
</dbReference>
<dbReference type="FunFam" id="3.40.50.720:FF:000084">
    <property type="entry name" value="Short-chain dehydrogenase reductase"/>
    <property type="match status" value="1"/>
</dbReference>
<dbReference type="AlphaFoldDB" id="A0A1L6J5E6"/>
<dbReference type="GO" id="GO:0006633">
    <property type="term" value="P:fatty acid biosynthetic process"/>
    <property type="evidence" value="ECO:0007669"/>
    <property type="project" value="TreeGrafter"/>
</dbReference>
<dbReference type="PANTHER" id="PTHR42760">
    <property type="entry name" value="SHORT-CHAIN DEHYDROGENASES/REDUCTASES FAMILY MEMBER"/>
    <property type="match status" value="1"/>
</dbReference>
<dbReference type="GO" id="GO:0048038">
    <property type="term" value="F:quinone binding"/>
    <property type="evidence" value="ECO:0007669"/>
    <property type="project" value="TreeGrafter"/>
</dbReference>
<dbReference type="OrthoDB" id="286404at2"/>
<dbReference type="EMBL" id="QQWO01000015">
    <property type="protein sequence ID" value="RSV00697.1"/>
    <property type="molecule type" value="Genomic_DNA"/>
</dbReference>
<dbReference type="STRING" id="93064.BRX40_00585"/>
<evidence type="ECO:0000313" key="6">
    <source>
        <dbReference type="Proteomes" id="UP000286681"/>
    </source>
</evidence>
<proteinExistence type="inferred from homology"/>
<dbReference type="EMBL" id="CP018820">
    <property type="protein sequence ID" value="APR51125.1"/>
    <property type="molecule type" value="Genomic_DNA"/>
</dbReference>
<organism evidence="3 5">
    <name type="scientific">Sphingomonas koreensis</name>
    <dbReference type="NCBI Taxonomy" id="93064"/>
    <lineage>
        <taxon>Bacteria</taxon>
        <taxon>Pseudomonadati</taxon>
        <taxon>Pseudomonadota</taxon>
        <taxon>Alphaproteobacteria</taxon>
        <taxon>Sphingomonadales</taxon>
        <taxon>Sphingomonadaceae</taxon>
        <taxon>Sphingomonas</taxon>
    </lineage>
</organism>
<dbReference type="Proteomes" id="UP000286681">
    <property type="component" value="Unassembled WGS sequence"/>
</dbReference>
<evidence type="ECO:0000313" key="5">
    <source>
        <dbReference type="Proteomes" id="UP000185161"/>
    </source>
</evidence>
<dbReference type="GO" id="GO:0016616">
    <property type="term" value="F:oxidoreductase activity, acting on the CH-OH group of donors, NAD or NADP as acceptor"/>
    <property type="evidence" value="ECO:0007669"/>
    <property type="project" value="TreeGrafter"/>
</dbReference>
<name>A0A1L6J5E6_9SPHN</name>
<dbReference type="Proteomes" id="UP000185161">
    <property type="component" value="Chromosome"/>
</dbReference>
<keyword evidence="2" id="KW-0560">Oxidoreductase</keyword>
<dbReference type="CDD" id="cd05233">
    <property type="entry name" value="SDR_c"/>
    <property type="match status" value="1"/>
</dbReference>
<dbReference type="PRINTS" id="PR00081">
    <property type="entry name" value="GDHRDH"/>
</dbReference>
<sequence length="255" mass="26433">MDPLAVYRLDDRLAVVTGAASGIGLETARFYAAMGATVVMADIDGKMLAARAAEIGKCAHAFAADLSAPQALERLARFAASIAPIDIWANVAGTAGLFDLVDAEPDAYARIVRINMDGTYWGCAAAARAMGTRGGTIINVSSNAADQPMAGLSVYAMTKAAVNMLTRSLAVELGPKQIRVNAVAPGFILTGMTGQARMTADKLEETLRRNAARSPIGATGEPADIAHAMLYLASDASRYVTGQILRVNGGATMPG</sequence>
<reference evidence="4 6" key="3">
    <citation type="submission" date="2018-07" db="EMBL/GenBank/DDBJ databases">
        <title>Genomic and Epidemiologic Investigation of an Indolent Hospital Outbreak.</title>
        <authorList>
            <person name="Johnson R.C."/>
            <person name="Deming C."/>
            <person name="Conlan S."/>
            <person name="Zellmer C.J."/>
            <person name="Michelin A.V."/>
            <person name="Lee-Lin S."/>
            <person name="Thomas P.J."/>
            <person name="Park M."/>
            <person name="Weingarten R.A."/>
            <person name="Less J."/>
            <person name="Dekker J.P."/>
            <person name="Frank K.M."/>
            <person name="Musser K.A."/>
            <person name="Mcquiston J.R."/>
            <person name="Henderson D.K."/>
            <person name="Lau A.F."/>
            <person name="Palmore T.N."/>
            <person name="Segre J.A."/>
        </authorList>
    </citation>
    <scope>NUCLEOTIDE SEQUENCE [LARGE SCALE GENOMIC DNA]</scope>
    <source>
        <strain evidence="4 6">SK-NIH.Env10_0317</strain>
    </source>
</reference>
<reference evidence="5" key="2">
    <citation type="submission" date="2016-12" db="EMBL/GenBank/DDBJ databases">
        <title>Whole genome sequencing of Sphingomonas sp. ABOJV.</title>
        <authorList>
            <person name="Conlan S."/>
            <person name="Thomas P.J."/>
            <person name="Mullikin J."/>
            <person name="Palmore T.N."/>
            <person name="Frank K.M."/>
            <person name="Segre J.A."/>
        </authorList>
    </citation>
    <scope>NUCLEOTIDE SEQUENCE [LARGE SCALE GENOMIC DNA]</scope>
    <source>
        <strain evidence="5">ABOJV</strain>
    </source>
</reference>
<dbReference type="RefSeq" id="WP_075150309.1">
    <property type="nucleotide sequence ID" value="NZ_JAQQGM010000003.1"/>
</dbReference>
<protein>
    <submittedName>
        <fullName evidence="4">SDR family oxidoreductase</fullName>
    </submittedName>
</protein>
<evidence type="ECO:0000256" key="2">
    <source>
        <dbReference type="ARBA" id="ARBA00023002"/>
    </source>
</evidence>
<reference evidence="3" key="1">
    <citation type="submission" date="2016-12" db="EMBL/GenBank/DDBJ databases">
        <title>Whole genome sequencing of Sphingomonas koreensis.</title>
        <authorList>
            <person name="Conlan S."/>
            <person name="Thomas P.J."/>
            <person name="Mullikin J."/>
            <person name="Palmore T.N."/>
            <person name="Frank K.M."/>
            <person name="Segre J.A."/>
        </authorList>
    </citation>
    <scope>NUCLEOTIDE SEQUENCE</scope>
    <source>
        <strain evidence="3">ABOJV</strain>
    </source>
</reference>
<evidence type="ECO:0000256" key="1">
    <source>
        <dbReference type="ARBA" id="ARBA00006484"/>
    </source>
</evidence>
<gene>
    <name evidence="3" type="ORF">BRX40_00585</name>
    <name evidence="4" type="ORF">CA257_16585</name>
</gene>
<dbReference type="SUPFAM" id="SSF51735">
    <property type="entry name" value="NAD(P)-binding Rossmann-fold domains"/>
    <property type="match status" value="1"/>
</dbReference>
<evidence type="ECO:0000313" key="3">
    <source>
        <dbReference type="EMBL" id="APR51125.1"/>
    </source>
</evidence>
<accession>A0A1L6J5E6</accession>
<keyword evidence="5" id="KW-1185">Reference proteome</keyword>